<feature type="compositionally biased region" description="Acidic residues" evidence="1">
    <location>
        <begin position="66"/>
        <end position="80"/>
    </location>
</feature>
<comment type="caution">
    <text evidence="2">The sequence shown here is derived from an EMBL/GenBank/DDBJ whole genome shotgun (WGS) entry which is preliminary data.</text>
</comment>
<sequence>MASVTCLFNLSAHPILLQGNLISLSLCPTQMLDGSVERRREWNGQVPKSLTCRKPRTQKSKPGNQSDEEDDQEEDDDEDERERGVIPEIVTNRMISRMGSPLVYIFVGLVSSPLLLSESGIENRCGYMGSVYCFLRLLRYGVSWCELRDRVVELGSVERRFLLGWNEARKNWLSFGSPFGTPQARDKTEKQKQALIISYKKILQEYFCRFSI</sequence>
<evidence type="ECO:0000313" key="3">
    <source>
        <dbReference type="Proteomes" id="UP000824890"/>
    </source>
</evidence>
<dbReference type="Pfam" id="PF11947">
    <property type="entry name" value="DUF3464"/>
    <property type="match status" value="1"/>
</dbReference>
<accession>A0ABQ7X3A7</accession>
<feature type="region of interest" description="Disordered" evidence="1">
    <location>
        <begin position="47"/>
        <end position="85"/>
    </location>
</feature>
<evidence type="ECO:0000313" key="2">
    <source>
        <dbReference type="EMBL" id="KAH0850433.1"/>
    </source>
</evidence>
<proteinExistence type="predicted"/>
<gene>
    <name evidence="2" type="ORF">HID58_095531</name>
</gene>
<reference evidence="2 3" key="1">
    <citation type="submission" date="2021-05" db="EMBL/GenBank/DDBJ databases">
        <title>Genome Assembly of Synthetic Allotetraploid Brassica napus Reveals Homoeologous Exchanges between Subgenomes.</title>
        <authorList>
            <person name="Davis J.T."/>
        </authorList>
    </citation>
    <scope>NUCLEOTIDE SEQUENCE [LARGE SCALE GENOMIC DNA]</scope>
    <source>
        <strain evidence="3">cv. Da-Ae</strain>
        <tissue evidence="2">Seedling</tissue>
    </source>
</reference>
<evidence type="ECO:0000256" key="1">
    <source>
        <dbReference type="SAM" id="MobiDB-lite"/>
    </source>
</evidence>
<dbReference type="InterPro" id="IPR021855">
    <property type="entry name" value="PAM68-like"/>
</dbReference>
<organism evidence="2 3">
    <name type="scientific">Brassica napus</name>
    <name type="common">Rape</name>
    <dbReference type="NCBI Taxonomy" id="3708"/>
    <lineage>
        <taxon>Eukaryota</taxon>
        <taxon>Viridiplantae</taxon>
        <taxon>Streptophyta</taxon>
        <taxon>Embryophyta</taxon>
        <taxon>Tracheophyta</taxon>
        <taxon>Spermatophyta</taxon>
        <taxon>Magnoliopsida</taxon>
        <taxon>eudicotyledons</taxon>
        <taxon>Gunneridae</taxon>
        <taxon>Pentapetalae</taxon>
        <taxon>rosids</taxon>
        <taxon>malvids</taxon>
        <taxon>Brassicales</taxon>
        <taxon>Brassicaceae</taxon>
        <taxon>Brassiceae</taxon>
        <taxon>Brassica</taxon>
    </lineage>
</organism>
<name>A0ABQ7X3A7_BRANA</name>
<keyword evidence="3" id="KW-1185">Reference proteome</keyword>
<dbReference type="EMBL" id="JAGKQM010002061">
    <property type="protein sequence ID" value="KAH0850433.1"/>
    <property type="molecule type" value="Genomic_DNA"/>
</dbReference>
<protein>
    <submittedName>
        <fullName evidence="2">Uncharacterized protein</fullName>
    </submittedName>
</protein>
<dbReference type="Proteomes" id="UP000824890">
    <property type="component" value="Unassembled WGS sequence"/>
</dbReference>